<name>A0ABD3GJ38_9MARC</name>
<dbReference type="Pfam" id="PF03184">
    <property type="entry name" value="DDE_1"/>
    <property type="match status" value="1"/>
</dbReference>
<reference evidence="2 3" key="1">
    <citation type="submission" date="2024-09" db="EMBL/GenBank/DDBJ databases">
        <title>Chromosome-scale assembly of Riccia sorocarpa.</title>
        <authorList>
            <person name="Paukszto L."/>
        </authorList>
    </citation>
    <scope>NUCLEOTIDE SEQUENCE [LARGE SCALE GENOMIC DNA]</scope>
    <source>
        <strain evidence="2">LP-2024</strain>
        <tissue evidence="2">Aerial parts of the thallus</tissue>
    </source>
</reference>
<feature type="domain" description="DDE-1" evidence="1">
    <location>
        <begin position="296"/>
        <end position="454"/>
    </location>
</feature>
<comment type="caution">
    <text evidence="2">The sequence shown here is derived from an EMBL/GenBank/DDBJ whole genome shotgun (WGS) entry which is preliminary data.</text>
</comment>
<proteinExistence type="predicted"/>
<dbReference type="EMBL" id="JBJQOH010000007">
    <property type="protein sequence ID" value="KAL3678434.1"/>
    <property type="molecule type" value="Genomic_DNA"/>
</dbReference>
<sequence>MQRMLTLKELDFESISTEEYMEKIQEERMKFRPLRQQVNQISRRGPGRPRKDPSTVRLLQALIAVEDLHEGIKGGDQSTENSKRPAKDQNWFSESLWPPLELALKHANLRPSEAISFLKKKYGTNPHLNPYLSLNESTVRGWFWWDESKSRKTLKPRYQSAVDLLGAGYSGKQVNGWLHPGASKMWAEHKELELEFMSLIKSLRETDVMFNSRLIQFQMKAFVMVKCPELLKENLEENGGRFEVSRNYIRHWVQTRMGWSFRKHTTPGVQLVPAGQDRTYAVSGSKNVSISGAGDKRQITVMVSSSVKGYMLPQQVIFQGKTSRSCPGGAAAKTLCQNGFQLTASPSHWTTQATIRDFVTFVLKPWITSTCADLQLNPNTQKAIWVIDAYSVHVAEEFRSWMREKHSNILLLFIPALCTSKLQPADTILMRPFKAGIQRKFSFWAVEEIKKQMEQGMSTSAATLDTSIVPLRNNFCDWLFSVYSEMCFMHRKIRDGWMKIGFHDAWQHEIQIEAAVLNAQGKLFSGKPVPETSEGLPLLDTSWYGDMTVEQAMSQEVDPFRDQVSNEEEEILTSCPRISVVEVIEARPDPVVPPVDMPIPILPPRQNKRTRHSTHEPVVIDSQAAVKNPPIFNFSGTHTIQSKIDFTRYLSDPVVTSPYM</sequence>
<evidence type="ECO:0000313" key="3">
    <source>
        <dbReference type="Proteomes" id="UP001633002"/>
    </source>
</evidence>
<dbReference type="Proteomes" id="UP001633002">
    <property type="component" value="Unassembled WGS sequence"/>
</dbReference>
<accession>A0ABD3GJ38</accession>
<dbReference type="AlphaFoldDB" id="A0ABD3GJ38"/>
<dbReference type="InterPro" id="IPR004875">
    <property type="entry name" value="DDE_SF_endonuclease_dom"/>
</dbReference>
<keyword evidence="3" id="KW-1185">Reference proteome</keyword>
<evidence type="ECO:0000259" key="1">
    <source>
        <dbReference type="Pfam" id="PF03184"/>
    </source>
</evidence>
<gene>
    <name evidence="2" type="ORF">R1sor_021390</name>
</gene>
<evidence type="ECO:0000313" key="2">
    <source>
        <dbReference type="EMBL" id="KAL3678434.1"/>
    </source>
</evidence>
<protein>
    <recommendedName>
        <fullName evidence="1">DDE-1 domain-containing protein</fullName>
    </recommendedName>
</protein>
<organism evidence="2 3">
    <name type="scientific">Riccia sorocarpa</name>
    <dbReference type="NCBI Taxonomy" id="122646"/>
    <lineage>
        <taxon>Eukaryota</taxon>
        <taxon>Viridiplantae</taxon>
        <taxon>Streptophyta</taxon>
        <taxon>Embryophyta</taxon>
        <taxon>Marchantiophyta</taxon>
        <taxon>Marchantiopsida</taxon>
        <taxon>Marchantiidae</taxon>
        <taxon>Marchantiales</taxon>
        <taxon>Ricciaceae</taxon>
        <taxon>Riccia</taxon>
    </lineage>
</organism>